<evidence type="ECO:0000313" key="1">
    <source>
        <dbReference type="EMBL" id="KKL11556.1"/>
    </source>
</evidence>
<name>A0A0F9D177_9ZZZZ</name>
<reference evidence="1" key="1">
    <citation type="journal article" date="2015" name="Nature">
        <title>Complex archaea that bridge the gap between prokaryotes and eukaryotes.</title>
        <authorList>
            <person name="Spang A."/>
            <person name="Saw J.H."/>
            <person name="Jorgensen S.L."/>
            <person name="Zaremba-Niedzwiedzka K."/>
            <person name="Martijn J."/>
            <person name="Lind A.E."/>
            <person name="van Eijk R."/>
            <person name="Schleper C."/>
            <person name="Guy L."/>
            <person name="Ettema T.J."/>
        </authorList>
    </citation>
    <scope>NUCLEOTIDE SEQUENCE</scope>
</reference>
<gene>
    <name evidence="1" type="ORF">LCGC14_2544620</name>
</gene>
<protein>
    <submittedName>
        <fullName evidence="1">Uncharacterized protein</fullName>
    </submittedName>
</protein>
<proteinExistence type="predicted"/>
<dbReference type="EMBL" id="LAZR01041603">
    <property type="protein sequence ID" value="KKL11556.1"/>
    <property type="molecule type" value="Genomic_DNA"/>
</dbReference>
<dbReference type="AlphaFoldDB" id="A0A0F9D177"/>
<organism evidence="1">
    <name type="scientific">marine sediment metagenome</name>
    <dbReference type="NCBI Taxonomy" id="412755"/>
    <lineage>
        <taxon>unclassified sequences</taxon>
        <taxon>metagenomes</taxon>
        <taxon>ecological metagenomes</taxon>
    </lineage>
</organism>
<sequence>MDILIKKNASTIYIRRESLTVNWDWASKLEEIEGMLIKVETEFLFKDQFNTAPIPGVSESGMRIMQNVVEEVIDDERLNKVKCNWCGTVSNDNDTVCSQCEKSEYLKHL</sequence>
<comment type="caution">
    <text evidence="1">The sequence shown here is derived from an EMBL/GenBank/DDBJ whole genome shotgun (WGS) entry which is preliminary data.</text>
</comment>
<accession>A0A0F9D177</accession>